<name>A0A162YX46_9FLAO</name>
<dbReference type="PANTHER" id="PTHR47506:SF1">
    <property type="entry name" value="HTH-TYPE TRANSCRIPTIONAL REGULATOR YJDC"/>
    <property type="match status" value="1"/>
</dbReference>
<dbReference type="SUPFAM" id="SSF46689">
    <property type="entry name" value="Homeodomain-like"/>
    <property type="match status" value="1"/>
</dbReference>
<protein>
    <recommendedName>
        <fullName evidence="5">HTH tetR-type domain-containing protein</fullName>
    </recommendedName>
</protein>
<dbReference type="PANTHER" id="PTHR47506">
    <property type="entry name" value="TRANSCRIPTIONAL REGULATORY PROTEIN"/>
    <property type="match status" value="1"/>
</dbReference>
<dbReference type="OrthoDB" id="9787680at2"/>
<dbReference type="STRING" id="1642818.AWE51_12825"/>
<dbReference type="GO" id="GO:0003677">
    <property type="term" value="F:DNA binding"/>
    <property type="evidence" value="ECO:0007669"/>
    <property type="project" value="UniProtKB-UniRule"/>
</dbReference>
<dbReference type="PROSITE" id="PS50977">
    <property type="entry name" value="HTH_TETR_2"/>
    <property type="match status" value="1"/>
</dbReference>
<evidence type="ECO:0000256" key="3">
    <source>
        <dbReference type="ARBA" id="ARBA00023163"/>
    </source>
</evidence>
<organism evidence="6 7">
    <name type="scientific">Aquimarina aggregata</name>
    <dbReference type="NCBI Taxonomy" id="1642818"/>
    <lineage>
        <taxon>Bacteria</taxon>
        <taxon>Pseudomonadati</taxon>
        <taxon>Bacteroidota</taxon>
        <taxon>Flavobacteriia</taxon>
        <taxon>Flavobacteriales</taxon>
        <taxon>Flavobacteriaceae</taxon>
        <taxon>Aquimarina</taxon>
    </lineage>
</organism>
<evidence type="ECO:0000256" key="4">
    <source>
        <dbReference type="PROSITE-ProRule" id="PRU00335"/>
    </source>
</evidence>
<dbReference type="PRINTS" id="PR00455">
    <property type="entry name" value="HTHTETR"/>
</dbReference>
<accession>A0A162YX46</accession>
<feature type="DNA-binding region" description="H-T-H motif" evidence="4">
    <location>
        <begin position="30"/>
        <end position="49"/>
    </location>
</feature>
<sequence>MQSDHKLDVKERILQVAGALFHKQGYNETGINQIIKEAKVAKASLYYHFATKDELCIAYLQQRHELWKESFTEFLKNKKDKVVSSFDFLMIDNEENDYRGCSFLNMLSETTPTKSDIFWQLQRHKEELLSFFSTELIDEELAYTVYSLFENAIVESQLFRNQQPVLRLQKIAASLMNKS</sequence>
<evidence type="ECO:0000313" key="6">
    <source>
        <dbReference type="EMBL" id="KZS39417.1"/>
    </source>
</evidence>
<dbReference type="Pfam" id="PF00440">
    <property type="entry name" value="TetR_N"/>
    <property type="match status" value="1"/>
</dbReference>
<dbReference type="InterPro" id="IPR009057">
    <property type="entry name" value="Homeodomain-like_sf"/>
</dbReference>
<dbReference type="AlphaFoldDB" id="A0A162YX46"/>
<dbReference type="EMBL" id="LQRT01000035">
    <property type="protein sequence ID" value="KZS39417.1"/>
    <property type="molecule type" value="Genomic_DNA"/>
</dbReference>
<reference evidence="6 7" key="1">
    <citation type="submission" date="2016-01" db="EMBL/GenBank/DDBJ databases">
        <title>The draft genome sequence of Aquimarina sp. RZW4-3-2.</title>
        <authorList>
            <person name="Wang Y."/>
        </authorList>
    </citation>
    <scope>NUCLEOTIDE SEQUENCE [LARGE SCALE GENOMIC DNA]</scope>
    <source>
        <strain evidence="6 7">RZW4-3-2</strain>
    </source>
</reference>
<evidence type="ECO:0000256" key="2">
    <source>
        <dbReference type="ARBA" id="ARBA00023125"/>
    </source>
</evidence>
<comment type="caution">
    <text evidence="6">The sequence shown here is derived from an EMBL/GenBank/DDBJ whole genome shotgun (WGS) entry which is preliminary data.</text>
</comment>
<proteinExistence type="predicted"/>
<dbReference type="InterPro" id="IPR001647">
    <property type="entry name" value="HTH_TetR"/>
</dbReference>
<feature type="domain" description="HTH tetR-type" evidence="5">
    <location>
        <begin position="7"/>
        <end position="67"/>
    </location>
</feature>
<dbReference type="Gene3D" id="1.10.357.10">
    <property type="entry name" value="Tetracycline Repressor, domain 2"/>
    <property type="match status" value="1"/>
</dbReference>
<dbReference type="SUPFAM" id="SSF48498">
    <property type="entry name" value="Tetracyclin repressor-like, C-terminal domain"/>
    <property type="match status" value="1"/>
</dbReference>
<dbReference type="RefSeq" id="WP_066317659.1">
    <property type="nucleotide sequence ID" value="NZ_CANLSS010000005.1"/>
</dbReference>
<keyword evidence="1" id="KW-0805">Transcription regulation</keyword>
<keyword evidence="3" id="KW-0804">Transcription</keyword>
<dbReference type="Proteomes" id="UP000076715">
    <property type="component" value="Unassembled WGS sequence"/>
</dbReference>
<evidence type="ECO:0000256" key="1">
    <source>
        <dbReference type="ARBA" id="ARBA00023015"/>
    </source>
</evidence>
<dbReference type="InterPro" id="IPR036271">
    <property type="entry name" value="Tet_transcr_reg_TetR-rel_C_sf"/>
</dbReference>
<gene>
    <name evidence="6" type="ORF">AWE51_12825</name>
</gene>
<evidence type="ECO:0000313" key="7">
    <source>
        <dbReference type="Proteomes" id="UP000076715"/>
    </source>
</evidence>
<keyword evidence="7" id="KW-1185">Reference proteome</keyword>
<keyword evidence="2 4" id="KW-0238">DNA-binding</keyword>
<evidence type="ECO:0000259" key="5">
    <source>
        <dbReference type="PROSITE" id="PS50977"/>
    </source>
</evidence>